<dbReference type="EMBL" id="CP014671">
    <property type="protein sequence ID" value="ANX05188.1"/>
    <property type="molecule type" value="Genomic_DNA"/>
</dbReference>
<protein>
    <recommendedName>
        <fullName evidence="2">AB hydrolase-1 domain-containing protein</fullName>
    </recommendedName>
</protein>
<dbReference type="PANTHER" id="PTHR43798">
    <property type="entry name" value="MONOACYLGLYCEROL LIPASE"/>
    <property type="match status" value="1"/>
</dbReference>
<dbReference type="RefSeq" id="WP_068806842.1">
    <property type="nucleotide sequence ID" value="NZ_CP014671.1"/>
</dbReference>
<proteinExistence type="predicted"/>
<sequence length="269" mass="29957">MSHTEAMRTLAGVRVKLMQGGPPQPGAETVLFLHGAGGASQWLPFMDLLARDFDLRAPEHPGFGDSDTPAWLRRVEDLAYYYLDVLQELDLTGVHLVGHSLGGWTAAALAIKDCSRIKSLTLISAAGVHVHGVARVDNFMGNPEQSLRALIHDQAVADQLLALEVPPEERERQLKNRFTTARLVWQPRSYDPYLPQWLHRIRVPTHVVWGEHDRLFPLRIGQEYQRLIPGARLTALPGCGHLPPIEQPQPCAQAVTQFVNEVCTQEGRA</sequence>
<keyword evidence="1" id="KW-0378">Hydrolase</keyword>
<accession>A0A1B1YWT0</accession>
<dbReference type="SUPFAM" id="SSF53474">
    <property type="entry name" value="alpha/beta-Hydrolases"/>
    <property type="match status" value="1"/>
</dbReference>
<keyword evidence="4" id="KW-1185">Reference proteome</keyword>
<dbReference type="InterPro" id="IPR050266">
    <property type="entry name" value="AB_hydrolase_sf"/>
</dbReference>
<dbReference type="AlphaFoldDB" id="A0A1B1YWT0"/>
<dbReference type="PANTHER" id="PTHR43798:SF31">
    <property type="entry name" value="AB HYDROLASE SUPERFAMILY PROTEIN YCLE"/>
    <property type="match status" value="1"/>
</dbReference>
<dbReference type="STRING" id="1810504.PG2T_14035"/>
<dbReference type="Proteomes" id="UP000092952">
    <property type="component" value="Chromosome"/>
</dbReference>
<evidence type="ECO:0000313" key="3">
    <source>
        <dbReference type="EMBL" id="ANX05188.1"/>
    </source>
</evidence>
<dbReference type="GO" id="GO:0016787">
    <property type="term" value="F:hydrolase activity"/>
    <property type="evidence" value="ECO:0007669"/>
    <property type="project" value="UniProtKB-KW"/>
</dbReference>
<dbReference type="PRINTS" id="PR00111">
    <property type="entry name" value="ABHYDROLASE"/>
</dbReference>
<dbReference type="InParanoid" id="A0A1B1YWT0"/>
<dbReference type="GO" id="GO:0016020">
    <property type="term" value="C:membrane"/>
    <property type="evidence" value="ECO:0007669"/>
    <property type="project" value="TreeGrafter"/>
</dbReference>
<gene>
    <name evidence="3" type="ORF">PG2T_14035</name>
</gene>
<dbReference type="InterPro" id="IPR029058">
    <property type="entry name" value="AB_hydrolase_fold"/>
</dbReference>
<name>A0A1B1YWT0_9GAMM</name>
<organism evidence="3 4">
    <name type="scientific">Immundisolibacter cernigliae</name>
    <dbReference type="NCBI Taxonomy" id="1810504"/>
    <lineage>
        <taxon>Bacteria</taxon>
        <taxon>Pseudomonadati</taxon>
        <taxon>Pseudomonadota</taxon>
        <taxon>Gammaproteobacteria</taxon>
        <taxon>Immundisolibacterales</taxon>
        <taxon>Immundisolibacteraceae</taxon>
        <taxon>Immundisolibacter</taxon>
    </lineage>
</organism>
<evidence type="ECO:0000256" key="1">
    <source>
        <dbReference type="ARBA" id="ARBA00022801"/>
    </source>
</evidence>
<evidence type="ECO:0000259" key="2">
    <source>
        <dbReference type="Pfam" id="PF12697"/>
    </source>
</evidence>
<dbReference type="Pfam" id="PF12697">
    <property type="entry name" value="Abhydrolase_6"/>
    <property type="match status" value="1"/>
</dbReference>
<dbReference type="KEGG" id="gbi:PG2T_14035"/>
<evidence type="ECO:0000313" key="4">
    <source>
        <dbReference type="Proteomes" id="UP000092952"/>
    </source>
</evidence>
<dbReference type="Gene3D" id="3.40.50.1820">
    <property type="entry name" value="alpha/beta hydrolase"/>
    <property type="match status" value="1"/>
</dbReference>
<feature type="domain" description="AB hydrolase-1" evidence="2">
    <location>
        <begin position="30"/>
        <end position="254"/>
    </location>
</feature>
<dbReference type="InterPro" id="IPR000073">
    <property type="entry name" value="AB_hydrolase_1"/>
</dbReference>
<reference evidence="4" key="1">
    <citation type="submission" date="2016-03" db="EMBL/GenBank/DDBJ databases">
        <title>Complete genome sequence of Solimmundus cernigliae, representing a novel lineage of polycyclic aromatic hydrocarbon degraders within the Gammaproteobacteria.</title>
        <authorList>
            <person name="Singleton D.R."/>
            <person name="Dickey A.N."/>
            <person name="Scholl E.H."/>
            <person name="Wright F.A."/>
            <person name="Aitken M.D."/>
        </authorList>
    </citation>
    <scope>NUCLEOTIDE SEQUENCE [LARGE SCALE GENOMIC DNA]</scope>
    <source>
        <strain evidence="4">TR3.2</strain>
    </source>
</reference>